<dbReference type="PANTHER" id="PTHR14611">
    <property type="entry name" value="TECTONIC FAMILY MEMBER"/>
    <property type="match status" value="1"/>
</dbReference>
<dbReference type="AlphaFoldDB" id="A0A061SKF3"/>
<feature type="domain" description="Tectonic-1-3" evidence="7">
    <location>
        <begin position="459"/>
        <end position="643"/>
    </location>
</feature>
<dbReference type="GO" id="GO:0030030">
    <property type="term" value="P:cell projection organization"/>
    <property type="evidence" value="ECO:0007669"/>
    <property type="project" value="UniProtKB-KW"/>
</dbReference>
<dbReference type="InterPro" id="IPR040354">
    <property type="entry name" value="TCTN1-3"/>
</dbReference>
<feature type="region of interest" description="Disordered" evidence="5">
    <location>
        <begin position="437"/>
        <end position="457"/>
    </location>
</feature>
<evidence type="ECO:0000313" key="9">
    <source>
        <dbReference type="EMBL" id="JAC83390.1"/>
    </source>
</evidence>
<dbReference type="InterPro" id="IPR057724">
    <property type="entry name" value="TCTN1-3_N"/>
</dbReference>
<keyword evidence="2 6" id="KW-0732">Signal</keyword>
<protein>
    <submittedName>
        <fullName evidence="9">Tectonic-3 isoform x1</fullName>
    </submittedName>
</protein>
<evidence type="ECO:0000256" key="2">
    <source>
        <dbReference type="ARBA" id="ARBA00022729"/>
    </source>
</evidence>
<accession>A0A061SKF3</accession>
<feature type="signal peptide" evidence="6">
    <location>
        <begin position="1"/>
        <end position="29"/>
    </location>
</feature>
<comment type="similarity">
    <text evidence="1">Belongs to the tectonic family.</text>
</comment>
<feature type="compositionally biased region" description="Pro residues" evidence="5">
    <location>
        <begin position="185"/>
        <end position="210"/>
    </location>
</feature>
<feature type="chain" id="PRO_5001611264" evidence="6">
    <location>
        <begin position="30"/>
        <end position="918"/>
    </location>
</feature>
<evidence type="ECO:0000259" key="7">
    <source>
        <dbReference type="Pfam" id="PF07773"/>
    </source>
</evidence>
<evidence type="ECO:0000256" key="6">
    <source>
        <dbReference type="SAM" id="SignalP"/>
    </source>
</evidence>
<feature type="compositionally biased region" description="Acidic residues" evidence="5">
    <location>
        <begin position="219"/>
        <end position="229"/>
    </location>
</feature>
<feature type="region of interest" description="Disordered" evidence="5">
    <location>
        <begin position="32"/>
        <end position="91"/>
    </location>
</feature>
<feature type="compositionally biased region" description="Polar residues" evidence="5">
    <location>
        <begin position="127"/>
        <end position="167"/>
    </location>
</feature>
<organism evidence="9">
    <name type="scientific">Tetraselmis sp. GSL018</name>
    <dbReference type="NCBI Taxonomy" id="582737"/>
    <lineage>
        <taxon>Eukaryota</taxon>
        <taxon>Viridiplantae</taxon>
        <taxon>Chlorophyta</taxon>
        <taxon>core chlorophytes</taxon>
        <taxon>Chlorodendrophyceae</taxon>
        <taxon>Chlorodendrales</taxon>
        <taxon>Chlorodendraceae</taxon>
        <taxon>Tetraselmis</taxon>
    </lineage>
</organism>
<feature type="compositionally biased region" description="Pro residues" evidence="5">
    <location>
        <begin position="258"/>
        <end position="286"/>
    </location>
</feature>
<dbReference type="Pfam" id="PF25752">
    <property type="entry name" value="DUF1619_N"/>
    <property type="match status" value="1"/>
</dbReference>
<evidence type="ECO:0000256" key="5">
    <source>
        <dbReference type="SAM" id="MobiDB-lite"/>
    </source>
</evidence>
<dbReference type="PRINTS" id="PR01217">
    <property type="entry name" value="PRICHEXTENSN"/>
</dbReference>
<dbReference type="PANTHER" id="PTHR14611:SF2">
    <property type="entry name" value="TECTONIC"/>
    <property type="match status" value="1"/>
</dbReference>
<proteinExistence type="inferred from homology"/>
<feature type="compositionally biased region" description="Low complexity" evidence="5">
    <location>
        <begin position="246"/>
        <end position="257"/>
    </location>
</feature>
<feature type="domain" description="Tectonic-1-3 N-terminal" evidence="8">
    <location>
        <begin position="331"/>
        <end position="420"/>
    </location>
</feature>
<evidence type="ECO:0000256" key="1">
    <source>
        <dbReference type="ARBA" id="ARBA00007633"/>
    </source>
</evidence>
<name>A0A061SKF3_9CHLO</name>
<feature type="compositionally biased region" description="Low complexity" evidence="5">
    <location>
        <begin position="61"/>
        <end position="72"/>
    </location>
</feature>
<dbReference type="Pfam" id="PF07773">
    <property type="entry name" value="TCTN_DUF1619"/>
    <property type="match status" value="2"/>
</dbReference>
<feature type="compositionally biased region" description="Polar residues" evidence="5">
    <location>
        <begin position="39"/>
        <end position="60"/>
    </location>
</feature>
<keyword evidence="4" id="KW-0325">Glycoprotein</keyword>
<evidence type="ECO:0000259" key="8">
    <source>
        <dbReference type="Pfam" id="PF25752"/>
    </source>
</evidence>
<keyword evidence="3" id="KW-0970">Cilium biogenesis/degradation</keyword>
<sequence>MFPGKSCCPCVSFWLLKTTLLVLFGLLAAQGPTAGTDVPESSSAMPTPQLDLQTTGSQAASSPEPNPEVSSPTAFEENLPTATGVASETPVIVSTPTIETENSFAVTAETLQASATPLSATPEASLVGNTPTPLTSGASQQSTPLSSASTPEDVANTPTDFPSQSTPAAPVPSTEEPLTDFTPPSQQPAPPPSIVVTPPLPTPAPDPADTPSPSAASDSEIDPYEEYYDEPPSPPPPLPSPPPATPGSSSPGQGSWPGWPPAPPQLPPPPPPQPPPPSPPPPPVDAPPSQLIRGDGRLTLTRPLYSYQVNWDDVPISPPDRMQQLDKPVTEIGSCMCDLTLNGCDGNCCCDPDCTEEMKDLFTACFPEGPPLPMLEYCLPKSLIAEVNLPSSSSFSFVTKKAADKRSFVDQLMCVVEDNNPVLGVYFADPPPGTAADLEGRASSWPTDPEPPSADVRSEYTVGSTIRAFLVSGESVAAAPQRVFTVPVARYTAMCDSAQEIYFGLRFPSSAAARNTCQRYFESLASACVDSAESPLSGRVFLDDLRLAQGRQGNSRVGVTLTGLKYRNLDGTLSELEPSLPLPAPSFANNTCNNTLVAVDYTIAMTQTGTISEVQASVTVAAEQGDIDGAAAIDQEFSVNFRQADQSAAGRPNSGSPGYLVGFPVLAGIEAQEPDAAEAESKVAVQQLIGGLPLPVGSPKDGTCGVEHSQPVRFGTDVVSSCTVPLTLNQLSSFCRGSPQDGAPLASPAIPLQLMGGLLTSSRPTRIGRWGNSDPNFIGEWVQVELESNATGMRWDSGSGTCSNVITGFYLEFVTNYVGAADNPQTQISFARVTFIRSSWTFSDLRSPNTSQAFEVENRVRFVAQKQQPAQAVRGNNPFVLPRFPADVFYPFTSASRPAPPPSSLAAALLAVLLALAQ</sequence>
<feature type="domain" description="Tectonic-1-3" evidence="7">
    <location>
        <begin position="658"/>
        <end position="842"/>
    </location>
</feature>
<evidence type="ECO:0000256" key="3">
    <source>
        <dbReference type="ARBA" id="ARBA00022794"/>
    </source>
</evidence>
<feature type="region of interest" description="Disordered" evidence="5">
    <location>
        <begin position="119"/>
        <end position="294"/>
    </location>
</feature>
<feature type="compositionally biased region" description="Pro residues" evidence="5">
    <location>
        <begin position="231"/>
        <end position="245"/>
    </location>
</feature>
<gene>
    <name evidence="9" type="ORF">TSPGSL018_3462</name>
</gene>
<reference evidence="9" key="1">
    <citation type="submission" date="2014-05" db="EMBL/GenBank/DDBJ databases">
        <title>The transcriptome of the halophilic microalga Tetraselmis sp. GSL018 isolated from the Great Salt Lake, Utah.</title>
        <authorList>
            <person name="Jinkerson R.E."/>
            <person name="D'Adamo S."/>
            <person name="Posewitz M.C."/>
        </authorList>
    </citation>
    <scope>NUCLEOTIDE SEQUENCE</scope>
    <source>
        <strain evidence="9">GSL018</strain>
    </source>
</reference>
<evidence type="ECO:0000256" key="4">
    <source>
        <dbReference type="ARBA" id="ARBA00023180"/>
    </source>
</evidence>
<dbReference type="InterPro" id="IPR011677">
    <property type="entry name" value="TCTN1-3_dom"/>
</dbReference>
<dbReference type="EMBL" id="GBEZ01001597">
    <property type="protein sequence ID" value="JAC83390.1"/>
    <property type="molecule type" value="Transcribed_RNA"/>
</dbReference>
<feature type="compositionally biased region" description="Polar residues" evidence="5">
    <location>
        <begin position="80"/>
        <end position="91"/>
    </location>
</feature>